<dbReference type="SUPFAM" id="SSF89372">
    <property type="entry name" value="Fucose-specific lectin"/>
    <property type="match status" value="1"/>
</dbReference>
<gene>
    <name evidence="1" type="ORF">GCM10010507_32910</name>
</gene>
<reference evidence="1" key="2">
    <citation type="submission" date="2020-09" db="EMBL/GenBank/DDBJ databases">
        <authorList>
            <person name="Sun Q."/>
            <person name="Ohkuma M."/>
        </authorList>
    </citation>
    <scope>NUCLEOTIDE SEQUENCE</scope>
    <source>
        <strain evidence="1">JCM 4633</strain>
    </source>
</reference>
<protein>
    <submittedName>
        <fullName evidence="1">Uncharacterized protein</fullName>
    </submittedName>
</protein>
<proteinExistence type="predicted"/>
<sequence>MRTATTTGWLLRGEDGRLTAYAAAPGGIVRWTEMRPGGPWTGPQRFEVPGLEPYLSIARSAEGYVSLVGVRRRAHEDGRAETDVVYATQFQTGRALTTWRSIGTPYGQDWERADQIGAPTAVADRVGLHIYFRNAGRGVSGRRTDARGIWGPWLDLHGSRVLDTGAAGVSADGRVELLASTADSVLRWRQEQPGGPMKRVPDTAAKTQPAAFTCAPADEGRISHFWRAGADGVLHVQHPAAPDPEAPDTAGSPAPVALTSLGTDGTGPVAVLRTTLDGQECTVLAQRSASGLPALAAYAAQDEPAADASWSETGEECVGAPALALDAEGRVVAAVIAPDGGLRVARQRTDARGLALGAWERV</sequence>
<dbReference type="EMBL" id="BMVB01000009">
    <property type="protein sequence ID" value="GHC54016.1"/>
    <property type="molecule type" value="Genomic_DNA"/>
</dbReference>
<evidence type="ECO:0000313" key="2">
    <source>
        <dbReference type="Proteomes" id="UP000646244"/>
    </source>
</evidence>
<evidence type="ECO:0000313" key="1">
    <source>
        <dbReference type="EMBL" id="GHC54016.1"/>
    </source>
</evidence>
<reference evidence="1" key="1">
    <citation type="journal article" date="2014" name="Int. J. Syst. Evol. Microbiol.">
        <title>Complete genome sequence of Corynebacterium casei LMG S-19264T (=DSM 44701T), isolated from a smear-ripened cheese.</title>
        <authorList>
            <consortium name="US DOE Joint Genome Institute (JGI-PGF)"/>
            <person name="Walter F."/>
            <person name="Albersmeier A."/>
            <person name="Kalinowski J."/>
            <person name="Ruckert C."/>
        </authorList>
    </citation>
    <scope>NUCLEOTIDE SEQUENCE</scope>
    <source>
        <strain evidence="1">JCM 4633</strain>
    </source>
</reference>
<accession>A0A918TL31</accession>
<dbReference type="Proteomes" id="UP000646244">
    <property type="component" value="Unassembled WGS sequence"/>
</dbReference>
<dbReference type="AlphaFoldDB" id="A0A918TL31"/>
<organism evidence="1 2">
    <name type="scientific">Streptomyces cinnamoneus</name>
    <name type="common">Streptoverticillium cinnamoneum</name>
    <dbReference type="NCBI Taxonomy" id="53446"/>
    <lineage>
        <taxon>Bacteria</taxon>
        <taxon>Bacillati</taxon>
        <taxon>Actinomycetota</taxon>
        <taxon>Actinomycetes</taxon>
        <taxon>Kitasatosporales</taxon>
        <taxon>Streptomycetaceae</taxon>
        <taxon>Streptomyces</taxon>
        <taxon>Streptomyces cinnamoneus group</taxon>
    </lineage>
</organism>
<comment type="caution">
    <text evidence="1">The sequence shown here is derived from an EMBL/GenBank/DDBJ whole genome shotgun (WGS) entry which is preliminary data.</text>
</comment>
<name>A0A918TL31_STRCJ</name>